<protein>
    <submittedName>
        <fullName evidence="1">Uncharacterized protein</fullName>
    </submittedName>
</protein>
<sequence length="60" mass="7069">MSTPIIRRLTVEEAKQELRNLEQQVEGGIDEFEERAHSYDLSPTEQGVWQRISELRWLLG</sequence>
<proteinExistence type="predicted"/>
<reference evidence="1 2" key="1">
    <citation type="submission" date="2015-08" db="EMBL/GenBank/DDBJ databases">
        <authorList>
            <person name="Babu N.S."/>
            <person name="Beckwith C.J."/>
            <person name="Beseler K.G."/>
            <person name="Brison A."/>
            <person name="Carone J.V."/>
            <person name="Caskin T.P."/>
            <person name="Diamond M."/>
            <person name="Durham M.E."/>
            <person name="Foxe J.M."/>
            <person name="Go M."/>
            <person name="Henderson B.A."/>
            <person name="Jones I.B."/>
            <person name="McGettigan J.A."/>
            <person name="Micheletti S.J."/>
            <person name="Nasrallah M.E."/>
            <person name="Ortiz D."/>
            <person name="Piller C.R."/>
            <person name="Privatt S.R."/>
            <person name="Schneider S.L."/>
            <person name="Sharp S."/>
            <person name="Smith T.C."/>
            <person name="Stanton J.D."/>
            <person name="Ullery H.E."/>
            <person name="Wilson R.J."/>
            <person name="Serrano M.G."/>
            <person name="Buck G."/>
            <person name="Lee V."/>
            <person name="Wang Y."/>
            <person name="Carvalho R."/>
            <person name="Voegtly L."/>
            <person name="Shi R."/>
            <person name="Duckworth R."/>
            <person name="Johnson A."/>
            <person name="Loviza R."/>
            <person name="Walstead R."/>
            <person name="Shah Z."/>
            <person name="Kiflezghi M."/>
            <person name="Wade K."/>
            <person name="Ball S.L."/>
            <person name="Bradley K.W."/>
            <person name="Asai D.J."/>
            <person name="Bowman C.A."/>
            <person name="Russell D.A."/>
            <person name="Pope W.H."/>
            <person name="Jacobs-Sera D."/>
            <person name="Hendrix R.W."/>
            <person name="Hatfull G.F."/>
        </authorList>
    </citation>
    <scope>NUCLEOTIDE SEQUENCE [LARGE SCALE GENOMIC DNA]</scope>
    <source>
        <strain evidence="1 2">PUDD_83A45</strain>
    </source>
</reference>
<evidence type="ECO:0000313" key="2">
    <source>
        <dbReference type="Proteomes" id="UP000060016"/>
    </source>
</evidence>
<keyword evidence="2" id="KW-1185">Reference proteome</keyword>
<dbReference type="KEGG" id="crie:AK829_09530"/>
<dbReference type="AlphaFoldDB" id="A0A0K1RD73"/>
<organism evidence="1 2">
    <name type="scientific">Corynebacterium riegelii</name>
    <dbReference type="NCBI Taxonomy" id="156976"/>
    <lineage>
        <taxon>Bacteria</taxon>
        <taxon>Bacillati</taxon>
        <taxon>Actinomycetota</taxon>
        <taxon>Actinomycetes</taxon>
        <taxon>Mycobacteriales</taxon>
        <taxon>Corynebacteriaceae</taxon>
        <taxon>Corynebacterium</taxon>
    </lineage>
</organism>
<evidence type="ECO:0000313" key="1">
    <source>
        <dbReference type="EMBL" id="AKV59338.1"/>
    </source>
</evidence>
<name>A0A0K1RD73_9CORY</name>
<dbReference type="PATRIC" id="fig|156976.3.peg.1910"/>
<dbReference type="EMBL" id="CP012342">
    <property type="protein sequence ID" value="AKV59338.1"/>
    <property type="molecule type" value="Genomic_DNA"/>
</dbReference>
<dbReference type="Proteomes" id="UP000060016">
    <property type="component" value="Chromosome"/>
</dbReference>
<dbReference type="RefSeq" id="WP_052205624.1">
    <property type="nucleotide sequence ID" value="NZ_CP012342.1"/>
</dbReference>
<gene>
    <name evidence="1" type="ORF">AK829_09530</name>
</gene>
<dbReference type="STRING" id="156976.AK829_09530"/>
<accession>A0A0K1RD73</accession>